<accession>A0A6G8ANQ5</accession>
<dbReference type="GO" id="GO:0003677">
    <property type="term" value="F:DNA binding"/>
    <property type="evidence" value="ECO:0007669"/>
    <property type="project" value="InterPro"/>
</dbReference>
<evidence type="ECO:0008006" key="3">
    <source>
        <dbReference type="Google" id="ProtNLM"/>
    </source>
</evidence>
<sequence>MINYYGKNEDFISQRNKVIIEIFACCGFRVQEVRELKNENMFDTYIKLFGNGRKERGVSIILYLFNSAKIHSVIIAI</sequence>
<evidence type="ECO:0000313" key="2">
    <source>
        <dbReference type="Proteomes" id="UP000500890"/>
    </source>
</evidence>
<dbReference type="KEGG" id="vah:G7081_06265"/>
<organism evidence="1 2">
    <name type="scientific">Vagococcus coleopterorum</name>
    <dbReference type="NCBI Taxonomy" id="2714946"/>
    <lineage>
        <taxon>Bacteria</taxon>
        <taxon>Bacillati</taxon>
        <taxon>Bacillota</taxon>
        <taxon>Bacilli</taxon>
        <taxon>Lactobacillales</taxon>
        <taxon>Enterococcaceae</taxon>
        <taxon>Vagococcus</taxon>
    </lineage>
</organism>
<dbReference type="InterPro" id="IPR011010">
    <property type="entry name" value="DNA_brk_join_enz"/>
</dbReference>
<protein>
    <recommendedName>
        <fullName evidence="3">Tyr recombinase domain-containing protein</fullName>
    </recommendedName>
</protein>
<gene>
    <name evidence="1" type="ORF">G7081_06265</name>
</gene>
<evidence type="ECO:0000313" key="1">
    <source>
        <dbReference type="EMBL" id="QIL46708.1"/>
    </source>
</evidence>
<dbReference type="Proteomes" id="UP000500890">
    <property type="component" value="Chromosome"/>
</dbReference>
<dbReference type="EMBL" id="CP049886">
    <property type="protein sequence ID" value="QIL46708.1"/>
    <property type="molecule type" value="Genomic_DNA"/>
</dbReference>
<dbReference type="SUPFAM" id="SSF56349">
    <property type="entry name" value="DNA breaking-rejoining enzymes"/>
    <property type="match status" value="1"/>
</dbReference>
<name>A0A6G8ANQ5_9ENTE</name>
<reference evidence="1 2" key="1">
    <citation type="submission" date="2020-03" db="EMBL/GenBank/DDBJ databases">
        <title>Vagococcus sp. nov., isolated from beetles.</title>
        <authorList>
            <person name="Hyun D.-W."/>
            <person name="Bae J.-W."/>
        </authorList>
    </citation>
    <scope>NUCLEOTIDE SEQUENCE [LARGE SCALE GENOMIC DNA]</scope>
    <source>
        <strain evidence="1 2">HDW17A</strain>
    </source>
</reference>
<keyword evidence="2" id="KW-1185">Reference proteome</keyword>
<proteinExistence type="predicted"/>
<dbReference type="AlphaFoldDB" id="A0A6G8ANQ5"/>